<keyword evidence="1" id="KW-0812">Transmembrane</keyword>
<feature type="transmembrane region" description="Helical" evidence="1">
    <location>
        <begin position="113"/>
        <end position="135"/>
    </location>
</feature>
<evidence type="ECO:0000256" key="1">
    <source>
        <dbReference type="SAM" id="Phobius"/>
    </source>
</evidence>
<dbReference type="EMBL" id="JAJSPL020000033">
    <property type="protein sequence ID" value="KAK7736552.1"/>
    <property type="molecule type" value="Genomic_DNA"/>
</dbReference>
<feature type="transmembrane region" description="Helical" evidence="1">
    <location>
        <begin position="46"/>
        <end position="68"/>
    </location>
</feature>
<evidence type="ECO:0000313" key="2">
    <source>
        <dbReference type="EMBL" id="KAK7736552.1"/>
    </source>
</evidence>
<keyword evidence="3" id="KW-1185">Reference proteome</keyword>
<gene>
    <name evidence="2" type="ORF">SLS53_006984</name>
</gene>
<sequence length="152" mass="16767">MTWTFQVGLAAESFLNILGASLFLLFPDWCLAFAISPQAGDVPTTAAILLQTYAVMILTLTYPLLACIPNSPSAFLKRKIIYETFAAGEIGLIGLLLWHSTKREQESGFAPHVLLLAAVSLVPTLAWHLAVVWLWPSLMRGTEQNLDARKRI</sequence>
<reference evidence="2 3" key="1">
    <citation type="journal article" date="2023" name="PLoS ONE">
        <title>Cytospora paraplurivora sp. nov. isolated from orchards with fruit tree decline syndrome in Ontario, Canada.</title>
        <authorList>
            <person name="Ilyukhin E."/>
            <person name="Nguyen H.D.T."/>
            <person name="Castle A.J."/>
            <person name="Ellouze W."/>
        </authorList>
    </citation>
    <scope>NUCLEOTIDE SEQUENCE [LARGE SCALE GENOMIC DNA]</scope>
    <source>
        <strain evidence="2 3">FDS-564</strain>
    </source>
</reference>
<name>A0AAN9U8X8_9PEZI</name>
<comment type="caution">
    <text evidence="2">The sequence shown here is derived from an EMBL/GenBank/DDBJ whole genome shotgun (WGS) entry which is preliminary data.</text>
</comment>
<feature type="transmembrane region" description="Helical" evidence="1">
    <location>
        <begin position="80"/>
        <end position="101"/>
    </location>
</feature>
<dbReference type="AlphaFoldDB" id="A0AAN9U8X8"/>
<dbReference type="Proteomes" id="UP001320245">
    <property type="component" value="Unassembled WGS sequence"/>
</dbReference>
<feature type="transmembrane region" description="Helical" evidence="1">
    <location>
        <begin position="7"/>
        <end position="26"/>
    </location>
</feature>
<accession>A0AAN9U8X8</accession>
<evidence type="ECO:0000313" key="3">
    <source>
        <dbReference type="Proteomes" id="UP001320245"/>
    </source>
</evidence>
<proteinExistence type="predicted"/>
<protein>
    <submittedName>
        <fullName evidence="2">Uncharacterized protein</fullName>
    </submittedName>
</protein>
<keyword evidence="1" id="KW-1133">Transmembrane helix</keyword>
<organism evidence="2 3">
    <name type="scientific">Cytospora paraplurivora</name>
    <dbReference type="NCBI Taxonomy" id="2898453"/>
    <lineage>
        <taxon>Eukaryota</taxon>
        <taxon>Fungi</taxon>
        <taxon>Dikarya</taxon>
        <taxon>Ascomycota</taxon>
        <taxon>Pezizomycotina</taxon>
        <taxon>Sordariomycetes</taxon>
        <taxon>Sordariomycetidae</taxon>
        <taxon>Diaporthales</taxon>
        <taxon>Cytosporaceae</taxon>
        <taxon>Cytospora</taxon>
    </lineage>
</organism>
<keyword evidence="1" id="KW-0472">Membrane</keyword>